<evidence type="ECO:0000313" key="3">
    <source>
        <dbReference type="Proteomes" id="UP000015103"/>
    </source>
</evidence>
<dbReference type="Pfam" id="PF02958">
    <property type="entry name" value="EcKL"/>
    <property type="match status" value="1"/>
</dbReference>
<dbReference type="Proteomes" id="UP000015103">
    <property type="component" value="Unassembled WGS sequence"/>
</dbReference>
<dbReference type="Gene3D" id="3.90.1200.10">
    <property type="match status" value="1"/>
</dbReference>
<dbReference type="EMBL" id="ACPB03000327">
    <property type="status" value="NOT_ANNOTATED_CDS"/>
    <property type="molecule type" value="Genomic_DNA"/>
</dbReference>
<dbReference type="SMART" id="SM00587">
    <property type="entry name" value="CHK"/>
    <property type="match status" value="1"/>
</dbReference>
<keyword evidence="3" id="KW-1185">Reference proteome</keyword>
<feature type="domain" description="CHK kinase-like" evidence="1">
    <location>
        <begin position="124"/>
        <end position="320"/>
    </location>
</feature>
<evidence type="ECO:0000313" key="2">
    <source>
        <dbReference type="EnsemblMetazoa" id="RPRC001884-PA"/>
    </source>
</evidence>
<evidence type="ECO:0000259" key="1">
    <source>
        <dbReference type="SMART" id="SM00587"/>
    </source>
</evidence>
<dbReference type="InterPro" id="IPR004119">
    <property type="entry name" value="EcKL"/>
</dbReference>
<dbReference type="FunCoup" id="T1HCW9">
    <property type="interactions" value="20"/>
</dbReference>
<dbReference type="InParanoid" id="T1HCW9"/>
<accession>T1HCW9</accession>
<dbReference type="HOGENOM" id="CLU_010718_1_0_1"/>
<organism evidence="2 3">
    <name type="scientific">Rhodnius prolixus</name>
    <name type="common">Triatomid bug</name>
    <dbReference type="NCBI Taxonomy" id="13249"/>
    <lineage>
        <taxon>Eukaryota</taxon>
        <taxon>Metazoa</taxon>
        <taxon>Ecdysozoa</taxon>
        <taxon>Arthropoda</taxon>
        <taxon>Hexapoda</taxon>
        <taxon>Insecta</taxon>
        <taxon>Pterygota</taxon>
        <taxon>Neoptera</taxon>
        <taxon>Paraneoptera</taxon>
        <taxon>Hemiptera</taxon>
        <taxon>Heteroptera</taxon>
        <taxon>Panheteroptera</taxon>
        <taxon>Cimicomorpha</taxon>
        <taxon>Reduviidae</taxon>
        <taxon>Triatominae</taxon>
        <taxon>Rhodnius</taxon>
    </lineage>
</organism>
<dbReference type="eggNOG" id="ENOG502RZD1">
    <property type="taxonomic scope" value="Eukaryota"/>
</dbReference>
<dbReference type="GeneID" id="141453694"/>
<protein>
    <submittedName>
        <fullName evidence="2">CHK kinase-like domain-containing protein</fullName>
    </submittedName>
</protein>
<dbReference type="PANTHER" id="PTHR11012">
    <property type="entry name" value="PROTEIN KINASE-LIKE DOMAIN-CONTAINING"/>
    <property type="match status" value="1"/>
</dbReference>
<name>T1HCW9_RHOPR</name>
<proteinExistence type="predicted"/>
<reference evidence="2" key="1">
    <citation type="submission" date="2015-05" db="UniProtKB">
        <authorList>
            <consortium name="EnsemblMetazoa"/>
        </authorList>
    </citation>
    <scope>IDENTIFICATION</scope>
</reference>
<dbReference type="InterPro" id="IPR015897">
    <property type="entry name" value="CHK_kinase-like"/>
</dbReference>
<dbReference type="SUPFAM" id="SSF56112">
    <property type="entry name" value="Protein kinase-like (PK-like)"/>
    <property type="match status" value="1"/>
</dbReference>
<dbReference type="VEuPathDB" id="VectorBase:RPRC001884"/>
<dbReference type="AlphaFoldDB" id="T1HCW9"/>
<sequence length="414" mass="48472">MEKSKEWLENLLSRKTEENVITKVLHVESKSATKKGDNYVGDVKKICLEVLLKSGKRRKKSFIVKQQPNTEYRKIILEKLGLFRREIMVYHDVLPIMEDIMREYGDYTEFMWGTCLHYTAFDELILNDLNDEGYTMSNRREALDLEHCQLVLRSLAKFHATSALIKHRGLICMEMFGKHMFEDSYFQELNKNFQYDMFIRFAGLVDSWGTEWKPVAEKIRTKIAPNVTEKIVNLMKLDETKFSVLCHGDCWVNNMLFKYGLDAKTPISVKFIDFQVSFFNSPAFDLKYFLASSTNLEVRRNSIPELLKIYHETLLKQLELYSYEGPIITFDSLKEEMERIELFGISTSLSILPIVLLENTQSIPDMEELIKDLVKNNSSNVMESWTEFYKPSPMYCEIMKETVSESIKTNPLLN</sequence>
<dbReference type="RefSeq" id="XP_073983309.1">
    <property type="nucleotide sequence ID" value="XM_074127208.1"/>
</dbReference>
<dbReference type="PANTHER" id="PTHR11012:SF56">
    <property type="entry name" value="CHK KINASE-LIKE DOMAIN-CONTAINING PROTEIN-RELATED"/>
    <property type="match status" value="1"/>
</dbReference>
<dbReference type="EnsemblMetazoa" id="RPRC001884-RA">
    <property type="protein sequence ID" value="RPRC001884-PA"/>
    <property type="gene ID" value="RPRC001884"/>
</dbReference>
<dbReference type="InterPro" id="IPR011009">
    <property type="entry name" value="Kinase-like_dom_sf"/>
</dbReference>